<evidence type="ECO:0000313" key="2">
    <source>
        <dbReference type="Proteomes" id="UP001151760"/>
    </source>
</evidence>
<reference evidence="1" key="2">
    <citation type="submission" date="2022-01" db="EMBL/GenBank/DDBJ databases">
        <authorList>
            <person name="Yamashiro T."/>
            <person name="Shiraishi A."/>
            <person name="Satake H."/>
            <person name="Nakayama K."/>
        </authorList>
    </citation>
    <scope>NUCLEOTIDE SEQUENCE</scope>
</reference>
<dbReference type="PANTHER" id="PTHR11439:SF495">
    <property type="entry name" value="REVERSE TRANSCRIPTASE, RNA-DEPENDENT DNA POLYMERASE-RELATED"/>
    <property type="match status" value="1"/>
</dbReference>
<protein>
    <recommendedName>
        <fullName evidence="3">Reverse transcriptase Ty1/copia-type domain-containing protein</fullName>
    </recommendedName>
</protein>
<dbReference type="PANTHER" id="PTHR11439">
    <property type="entry name" value="GAG-POL-RELATED RETROTRANSPOSON"/>
    <property type="match status" value="1"/>
</dbReference>
<gene>
    <name evidence="1" type="ORF">Tco_0857362</name>
</gene>
<reference evidence="1" key="1">
    <citation type="journal article" date="2022" name="Int. J. Mol. Sci.">
        <title>Draft Genome of Tanacetum Coccineum: Genomic Comparison of Closely Related Tanacetum-Family Plants.</title>
        <authorList>
            <person name="Yamashiro T."/>
            <person name="Shiraishi A."/>
            <person name="Nakayama K."/>
            <person name="Satake H."/>
        </authorList>
    </citation>
    <scope>NUCLEOTIDE SEQUENCE</scope>
</reference>
<dbReference type="EMBL" id="BQNB010012978">
    <property type="protein sequence ID" value="GJT10320.1"/>
    <property type="molecule type" value="Genomic_DNA"/>
</dbReference>
<keyword evidence="2" id="KW-1185">Reference proteome</keyword>
<organism evidence="1 2">
    <name type="scientific">Tanacetum coccineum</name>
    <dbReference type="NCBI Taxonomy" id="301880"/>
    <lineage>
        <taxon>Eukaryota</taxon>
        <taxon>Viridiplantae</taxon>
        <taxon>Streptophyta</taxon>
        <taxon>Embryophyta</taxon>
        <taxon>Tracheophyta</taxon>
        <taxon>Spermatophyta</taxon>
        <taxon>Magnoliopsida</taxon>
        <taxon>eudicotyledons</taxon>
        <taxon>Gunneridae</taxon>
        <taxon>Pentapetalae</taxon>
        <taxon>asterids</taxon>
        <taxon>campanulids</taxon>
        <taxon>Asterales</taxon>
        <taxon>Asteraceae</taxon>
        <taxon>Asteroideae</taxon>
        <taxon>Anthemideae</taxon>
        <taxon>Anthemidinae</taxon>
        <taxon>Tanacetum</taxon>
    </lineage>
</organism>
<evidence type="ECO:0008006" key="3">
    <source>
        <dbReference type="Google" id="ProtNLM"/>
    </source>
</evidence>
<sequence length="148" mass="16843">MSTKCVKALYGLHQAPQAWSMIGSLMYVTASRPDIMFAVCACSRFQVTPKTSHLSAVKRIFRYLKGKPKLGLWYPRESYFDWKSYSASDFVEQSRLGIHNGGLSISWQETHYLGNAKSKPLWPLLLQKPNMLLLQAAVGKFYGFKIKC</sequence>
<evidence type="ECO:0000313" key="1">
    <source>
        <dbReference type="EMBL" id="GJT10320.1"/>
    </source>
</evidence>
<proteinExistence type="predicted"/>
<comment type="caution">
    <text evidence="1">The sequence shown here is derived from an EMBL/GenBank/DDBJ whole genome shotgun (WGS) entry which is preliminary data.</text>
</comment>
<accession>A0ABQ5B612</accession>
<name>A0ABQ5B612_9ASTR</name>
<dbReference type="Proteomes" id="UP001151760">
    <property type="component" value="Unassembled WGS sequence"/>
</dbReference>